<dbReference type="RefSeq" id="WP_118290511.1">
    <property type="nucleotide sequence ID" value="NZ_QRLF01000010.1"/>
</dbReference>
<name>A0A415BSX7_PHOVU</name>
<keyword evidence="2 5" id="KW-0812">Transmembrane</keyword>
<feature type="transmembrane region" description="Helical" evidence="5">
    <location>
        <begin position="360"/>
        <end position="379"/>
    </location>
</feature>
<feature type="domain" description="O-antigen ligase-related" evidence="6">
    <location>
        <begin position="220"/>
        <end position="372"/>
    </location>
</feature>
<dbReference type="GO" id="GO:0016020">
    <property type="term" value="C:membrane"/>
    <property type="evidence" value="ECO:0007669"/>
    <property type="project" value="UniProtKB-SubCell"/>
</dbReference>
<evidence type="ECO:0000313" key="7">
    <source>
        <dbReference type="EMBL" id="RHI92523.1"/>
    </source>
</evidence>
<evidence type="ECO:0000313" key="8">
    <source>
        <dbReference type="Proteomes" id="UP000285777"/>
    </source>
</evidence>
<evidence type="ECO:0000256" key="2">
    <source>
        <dbReference type="ARBA" id="ARBA00022692"/>
    </source>
</evidence>
<protein>
    <recommendedName>
        <fullName evidence="6">O-antigen ligase-related domain-containing protein</fullName>
    </recommendedName>
</protein>
<keyword evidence="3 5" id="KW-1133">Transmembrane helix</keyword>
<comment type="caution">
    <text evidence="7">The sequence shown here is derived from an EMBL/GenBank/DDBJ whole genome shotgun (WGS) entry which is preliminary data.</text>
</comment>
<feature type="transmembrane region" description="Helical" evidence="5">
    <location>
        <begin position="72"/>
        <end position="91"/>
    </location>
</feature>
<dbReference type="PANTHER" id="PTHR37422">
    <property type="entry name" value="TEICHURONIC ACID BIOSYNTHESIS PROTEIN TUAE"/>
    <property type="match status" value="1"/>
</dbReference>
<dbReference type="InterPro" id="IPR051533">
    <property type="entry name" value="WaaL-like"/>
</dbReference>
<feature type="transmembrane region" description="Helical" evidence="5">
    <location>
        <begin position="103"/>
        <end position="122"/>
    </location>
</feature>
<comment type="subcellular location">
    <subcellularLocation>
        <location evidence="1">Membrane</location>
        <topology evidence="1">Multi-pass membrane protein</topology>
    </subcellularLocation>
</comment>
<feature type="transmembrane region" description="Helical" evidence="5">
    <location>
        <begin position="414"/>
        <end position="431"/>
    </location>
</feature>
<feature type="transmembrane region" description="Helical" evidence="5">
    <location>
        <begin position="216"/>
        <end position="244"/>
    </location>
</feature>
<dbReference type="Pfam" id="PF04932">
    <property type="entry name" value="Wzy_C"/>
    <property type="match status" value="1"/>
</dbReference>
<evidence type="ECO:0000256" key="3">
    <source>
        <dbReference type="ARBA" id="ARBA00022989"/>
    </source>
</evidence>
<dbReference type="EMBL" id="QRLF01000010">
    <property type="protein sequence ID" value="RHI92523.1"/>
    <property type="molecule type" value="Genomic_DNA"/>
</dbReference>
<feature type="transmembrane region" description="Helical" evidence="5">
    <location>
        <begin position="256"/>
        <end position="274"/>
    </location>
</feature>
<accession>A0A415BSX7</accession>
<evidence type="ECO:0000256" key="5">
    <source>
        <dbReference type="SAM" id="Phobius"/>
    </source>
</evidence>
<evidence type="ECO:0000256" key="1">
    <source>
        <dbReference type="ARBA" id="ARBA00004141"/>
    </source>
</evidence>
<gene>
    <name evidence="7" type="ORF">DW150_07380</name>
</gene>
<feature type="transmembrane region" description="Helical" evidence="5">
    <location>
        <begin position="190"/>
        <end position="210"/>
    </location>
</feature>
<dbReference type="AlphaFoldDB" id="A0A415BSX7"/>
<feature type="transmembrane region" description="Helical" evidence="5">
    <location>
        <begin position="131"/>
        <end position="152"/>
    </location>
</feature>
<feature type="transmembrane region" description="Helical" evidence="5">
    <location>
        <begin position="36"/>
        <end position="60"/>
    </location>
</feature>
<dbReference type="Proteomes" id="UP000285777">
    <property type="component" value="Unassembled WGS sequence"/>
</dbReference>
<dbReference type="PANTHER" id="PTHR37422:SF13">
    <property type="entry name" value="LIPOPOLYSACCHARIDE BIOSYNTHESIS PROTEIN PA4999-RELATED"/>
    <property type="match status" value="1"/>
</dbReference>
<proteinExistence type="predicted"/>
<evidence type="ECO:0000259" key="6">
    <source>
        <dbReference type="Pfam" id="PF04932"/>
    </source>
</evidence>
<evidence type="ECO:0000256" key="4">
    <source>
        <dbReference type="ARBA" id="ARBA00023136"/>
    </source>
</evidence>
<keyword evidence="4 5" id="KW-0472">Membrane</keyword>
<reference evidence="7 8" key="1">
    <citation type="submission" date="2018-08" db="EMBL/GenBank/DDBJ databases">
        <title>A genome reference for cultivated species of the human gut microbiota.</title>
        <authorList>
            <person name="Zou Y."/>
            <person name="Xue W."/>
            <person name="Luo G."/>
        </authorList>
    </citation>
    <scope>NUCLEOTIDE SEQUENCE [LARGE SCALE GENOMIC DNA]</scope>
    <source>
        <strain evidence="7 8">AM13-21</strain>
    </source>
</reference>
<sequence length="449" mass="51004">MLFLILFAGVLCVAFYSLFAATCLTLVIRILIPSFVRVPGISLSLNASLCFSLLGLLLLRELIGRKKTKDKTFFYPLVVGWVLFLLCLLFIPRDLPLSLQFSGWMKNVYTDLLLPVIVCFSVRNAWQVKRLCAILFGTVFIAGVYGIFTYVIKLNPYMIVMGLLANEPVSVTGMMSEVRGALEGRIQSTLSHPLVWGQIVNVFFCFLLLMRCKRKLYLLLLAVLFLNLFLCGSRSVLLSGLMAIGLSVWQIPFKKLFAYALSGLVGLVVILNVARQNDELALYVDTVEATLFFWNQEKSDDIGVKGSSVSLRKDQLSGAFQLVGDCPLTGLGQGWIHNYQVTKGLHPVMLGFESVAYSKLVEIGMLGFVMWLAFYFRLYHKTVLFMKRHKVKYDVKIYFFPYFVSLLMTDSFESFYLFLVLIILLCKYVVFEESSDTDFQKDRLLYSLK</sequence>
<dbReference type="InterPro" id="IPR007016">
    <property type="entry name" value="O-antigen_ligase-rel_domated"/>
</dbReference>
<organism evidence="7 8">
    <name type="scientific">Phocaeicola vulgatus</name>
    <name type="common">Bacteroides vulgatus</name>
    <dbReference type="NCBI Taxonomy" id="821"/>
    <lineage>
        <taxon>Bacteria</taxon>
        <taxon>Pseudomonadati</taxon>
        <taxon>Bacteroidota</taxon>
        <taxon>Bacteroidia</taxon>
        <taxon>Bacteroidales</taxon>
        <taxon>Bacteroidaceae</taxon>
        <taxon>Phocaeicola</taxon>
    </lineage>
</organism>